<dbReference type="InterPro" id="IPR013766">
    <property type="entry name" value="Thioredoxin_domain"/>
</dbReference>
<proteinExistence type="predicted"/>
<dbReference type="Gene3D" id="3.40.30.10">
    <property type="entry name" value="Glutaredoxin"/>
    <property type="match status" value="1"/>
</dbReference>
<organism evidence="2 3">
    <name type="scientific">candidate division WOR-3 bacterium</name>
    <dbReference type="NCBI Taxonomy" id="2052148"/>
    <lineage>
        <taxon>Bacteria</taxon>
        <taxon>Bacteria division WOR-3</taxon>
    </lineage>
</organism>
<dbReference type="Proteomes" id="UP000630660">
    <property type="component" value="Unassembled WGS sequence"/>
</dbReference>
<dbReference type="AlphaFoldDB" id="A0A9D5QD64"/>
<dbReference type="PANTHER" id="PTHR42852">
    <property type="entry name" value="THIOL:DISULFIDE INTERCHANGE PROTEIN DSBE"/>
    <property type="match status" value="1"/>
</dbReference>
<accession>A0A9D5QD64</accession>
<dbReference type="PANTHER" id="PTHR42852:SF13">
    <property type="entry name" value="PROTEIN DIPZ"/>
    <property type="match status" value="1"/>
</dbReference>
<reference evidence="2" key="1">
    <citation type="submission" date="2019-11" db="EMBL/GenBank/DDBJ databases">
        <title>Microbial mats filling the niche in hypersaline microbial mats.</title>
        <authorList>
            <person name="Wong H.L."/>
            <person name="Macleod F.I."/>
            <person name="White R.A. III"/>
            <person name="Burns B.P."/>
        </authorList>
    </citation>
    <scope>NUCLEOTIDE SEQUENCE</scope>
    <source>
        <strain evidence="2">Bin_327</strain>
    </source>
</reference>
<evidence type="ECO:0000313" key="2">
    <source>
        <dbReference type="EMBL" id="MBD3365294.1"/>
    </source>
</evidence>
<dbReference type="InterPro" id="IPR013740">
    <property type="entry name" value="Redoxin"/>
</dbReference>
<dbReference type="Pfam" id="PF08534">
    <property type="entry name" value="Redoxin"/>
    <property type="match status" value="1"/>
</dbReference>
<sequence length="251" mass="28519">IRYRADEISKDFWVLKEPDSVYRYMNLIETCCNLLDKSWSKARLLYDKACFETWQGNNPKALVLLEQAAEHGFCNYAYIETNSDLASLLEKSQLKGLIESMKEKTKEYALSDPIYEPAPDFTLVSTDGDTVILSELKGNIVILGFWSACCGSVGAYTMMIVEQYLNEHPSEFNFFGIGKGIDNPRAVNKLFRQTWKVKAPILVGSQDVFDEFGIEGTPHILLLDKEGNIVYSSIGYDKNKAGFYKKHTRQT</sequence>
<dbReference type="EMBL" id="WJKJ01000294">
    <property type="protein sequence ID" value="MBD3365294.1"/>
    <property type="molecule type" value="Genomic_DNA"/>
</dbReference>
<comment type="caution">
    <text evidence="2">The sequence shown here is derived from an EMBL/GenBank/DDBJ whole genome shotgun (WGS) entry which is preliminary data.</text>
</comment>
<dbReference type="GO" id="GO:0016491">
    <property type="term" value="F:oxidoreductase activity"/>
    <property type="evidence" value="ECO:0007669"/>
    <property type="project" value="InterPro"/>
</dbReference>
<gene>
    <name evidence="2" type="ORF">GF359_08780</name>
</gene>
<feature type="domain" description="Thioredoxin" evidence="1">
    <location>
        <begin position="112"/>
        <end position="251"/>
    </location>
</feature>
<name>A0A9D5QD64_UNCW3</name>
<evidence type="ECO:0000259" key="1">
    <source>
        <dbReference type="PROSITE" id="PS51352"/>
    </source>
</evidence>
<dbReference type="PROSITE" id="PS51352">
    <property type="entry name" value="THIOREDOXIN_2"/>
    <property type="match status" value="1"/>
</dbReference>
<feature type="non-terminal residue" evidence="2">
    <location>
        <position position="1"/>
    </location>
</feature>
<dbReference type="InterPro" id="IPR036249">
    <property type="entry name" value="Thioredoxin-like_sf"/>
</dbReference>
<dbReference type="SUPFAM" id="SSF52833">
    <property type="entry name" value="Thioredoxin-like"/>
    <property type="match status" value="1"/>
</dbReference>
<dbReference type="CDD" id="cd02966">
    <property type="entry name" value="TlpA_like_family"/>
    <property type="match status" value="1"/>
</dbReference>
<dbReference type="InterPro" id="IPR050553">
    <property type="entry name" value="Thioredoxin_ResA/DsbE_sf"/>
</dbReference>
<protein>
    <submittedName>
        <fullName evidence="2">Redoxin domain-containing protein</fullName>
    </submittedName>
</protein>
<evidence type="ECO:0000313" key="3">
    <source>
        <dbReference type="Proteomes" id="UP000630660"/>
    </source>
</evidence>